<feature type="compositionally biased region" description="Basic and acidic residues" evidence="1">
    <location>
        <begin position="153"/>
        <end position="166"/>
    </location>
</feature>
<accession>A0ABP0QMA3</accession>
<protein>
    <submittedName>
        <fullName evidence="2">Uncharacterized protein</fullName>
    </submittedName>
</protein>
<name>A0ABP0QMA3_9DINO</name>
<feature type="compositionally biased region" description="Acidic residues" evidence="1">
    <location>
        <begin position="99"/>
        <end position="108"/>
    </location>
</feature>
<comment type="caution">
    <text evidence="2">The sequence shown here is derived from an EMBL/GenBank/DDBJ whole genome shotgun (WGS) entry which is preliminary data.</text>
</comment>
<feature type="compositionally biased region" description="Basic and acidic residues" evidence="1">
    <location>
        <begin position="23"/>
        <end position="43"/>
    </location>
</feature>
<proteinExistence type="predicted"/>
<feature type="region of interest" description="Disordered" evidence="1">
    <location>
        <begin position="1"/>
        <end position="58"/>
    </location>
</feature>
<feature type="region of interest" description="Disordered" evidence="1">
    <location>
        <begin position="78"/>
        <end position="166"/>
    </location>
</feature>
<organism evidence="2 3">
    <name type="scientific">Durusdinium trenchii</name>
    <dbReference type="NCBI Taxonomy" id="1381693"/>
    <lineage>
        <taxon>Eukaryota</taxon>
        <taxon>Sar</taxon>
        <taxon>Alveolata</taxon>
        <taxon>Dinophyceae</taxon>
        <taxon>Suessiales</taxon>
        <taxon>Symbiodiniaceae</taxon>
        <taxon>Durusdinium</taxon>
    </lineage>
</organism>
<reference evidence="2 3" key="1">
    <citation type="submission" date="2024-02" db="EMBL/GenBank/DDBJ databases">
        <authorList>
            <person name="Chen Y."/>
            <person name="Shah S."/>
            <person name="Dougan E. K."/>
            <person name="Thang M."/>
            <person name="Chan C."/>
        </authorList>
    </citation>
    <scope>NUCLEOTIDE SEQUENCE [LARGE SCALE GENOMIC DNA]</scope>
</reference>
<gene>
    <name evidence="2" type="ORF">SCF082_LOCUS41673</name>
</gene>
<evidence type="ECO:0000313" key="2">
    <source>
        <dbReference type="EMBL" id="CAK9088251.1"/>
    </source>
</evidence>
<dbReference type="EMBL" id="CAXAMM010039677">
    <property type="protein sequence ID" value="CAK9088251.1"/>
    <property type="molecule type" value="Genomic_DNA"/>
</dbReference>
<evidence type="ECO:0000256" key="1">
    <source>
        <dbReference type="SAM" id="MobiDB-lite"/>
    </source>
</evidence>
<feature type="non-terminal residue" evidence="2">
    <location>
        <position position="166"/>
    </location>
</feature>
<feature type="compositionally biased region" description="Low complexity" evidence="1">
    <location>
        <begin position="78"/>
        <end position="98"/>
    </location>
</feature>
<evidence type="ECO:0000313" key="3">
    <source>
        <dbReference type="Proteomes" id="UP001642464"/>
    </source>
</evidence>
<feature type="compositionally biased region" description="Basic and acidic residues" evidence="1">
    <location>
        <begin position="122"/>
        <end position="132"/>
    </location>
</feature>
<sequence length="166" mass="17563">MSALAIAPSPKQQVPAAPAASKVPRDSKKLEKVEKAEKLDKAKPKARKGLASLDVSRWADLEEEDEFQEVLAAKLGNAKPSTAAEAPAEAANTAAVLSEEVEAVEADPEPDRPKRKAKAKKPREGGVRKDETPNPLGGPGSASLVVRRVKPTTPRDSERPAARHGA</sequence>
<dbReference type="Proteomes" id="UP001642464">
    <property type="component" value="Unassembled WGS sequence"/>
</dbReference>
<keyword evidence="3" id="KW-1185">Reference proteome</keyword>